<sequence>MKKYLLILMSFCCFFIAAAQNKTSKTEDVRFNKVYTATSDSDVCEEGRVSLKVCQVKQKLTCTINVNTDQLKGYLIKDHQKVNQEASTTLYQFFRAGKKTPLLFVRFYNEQGQVKAMLVNPGYLDIFKPCFDKKGIELTLKDQ</sequence>
<proteinExistence type="predicted"/>
<evidence type="ECO:0000313" key="2">
    <source>
        <dbReference type="EMBL" id="PYF75478.1"/>
    </source>
</evidence>
<reference evidence="2 3" key="1">
    <citation type="submission" date="2018-06" db="EMBL/GenBank/DDBJ databases">
        <title>Genomic Encyclopedia of Archaeal and Bacterial Type Strains, Phase II (KMG-II): from individual species to whole genera.</title>
        <authorList>
            <person name="Goeker M."/>
        </authorList>
    </citation>
    <scope>NUCLEOTIDE SEQUENCE [LARGE SCALE GENOMIC DNA]</scope>
    <source>
        <strain evidence="2 3">DSM 27372</strain>
    </source>
</reference>
<name>A0A318UK04_9SPHI</name>
<keyword evidence="3" id="KW-1185">Reference proteome</keyword>
<evidence type="ECO:0008006" key="4">
    <source>
        <dbReference type="Google" id="ProtNLM"/>
    </source>
</evidence>
<gene>
    <name evidence="2" type="ORF">B0O44_10227</name>
</gene>
<dbReference type="Proteomes" id="UP000248198">
    <property type="component" value="Unassembled WGS sequence"/>
</dbReference>
<evidence type="ECO:0000313" key="3">
    <source>
        <dbReference type="Proteomes" id="UP000248198"/>
    </source>
</evidence>
<dbReference type="OrthoDB" id="771403at2"/>
<dbReference type="EMBL" id="QKLU01000002">
    <property type="protein sequence ID" value="PYF75478.1"/>
    <property type="molecule type" value="Genomic_DNA"/>
</dbReference>
<feature type="signal peptide" evidence="1">
    <location>
        <begin position="1"/>
        <end position="19"/>
    </location>
</feature>
<organism evidence="2 3">
    <name type="scientific">Pedobacter nutrimenti</name>
    <dbReference type="NCBI Taxonomy" id="1241337"/>
    <lineage>
        <taxon>Bacteria</taxon>
        <taxon>Pseudomonadati</taxon>
        <taxon>Bacteroidota</taxon>
        <taxon>Sphingobacteriia</taxon>
        <taxon>Sphingobacteriales</taxon>
        <taxon>Sphingobacteriaceae</taxon>
        <taxon>Pedobacter</taxon>
    </lineage>
</organism>
<protein>
    <recommendedName>
        <fullName evidence="4">NlpE-like protein</fullName>
    </recommendedName>
</protein>
<comment type="caution">
    <text evidence="2">The sequence shown here is derived from an EMBL/GenBank/DDBJ whole genome shotgun (WGS) entry which is preliminary data.</text>
</comment>
<dbReference type="RefSeq" id="WP_110827663.1">
    <property type="nucleotide sequence ID" value="NZ_QKLU01000002.1"/>
</dbReference>
<dbReference type="AlphaFoldDB" id="A0A318UK04"/>
<feature type="chain" id="PRO_5016237542" description="NlpE-like protein" evidence="1">
    <location>
        <begin position="20"/>
        <end position="143"/>
    </location>
</feature>
<evidence type="ECO:0000256" key="1">
    <source>
        <dbReference type="SAM" id="SignalP"/>
    </source>
</evidence>
<keyword evidence="1" id="KW-0732">Signal</keyword>
<accession>A0A318UK04</accession>